<keyword evidence="1" id="KW-0472">Membrane</keyword>
<dbReference type="PATRIC" id="fig|1196324.3.peg.3122"/>
<evidence type="ECO:0000313" key="2">
    <source>
        <dbReference type="EMBL" id="EIT84493.1"/>
    </source>
</evidence>
<dbReference type="STRING" id="1196324.A374_15247"/>
<dbReference type="Pfam" id="PF14173">
    <property type="entry name" value="ComGG"/>
    <property type="match status" value="1"/>
</dbReference>
<keyword evidence="3" id="KW-1185">Reference proteome</keyword>
<keyword evidence="1" id="KW-0812">Transmembrane</keyword>
<dbReference type="eggNOG" id="ENOG502ZG6Q">
    <property type="taxonomic scope" value="Bacteria"/>
</dbReference>
<dbReference type="RefSeq" id="WP_007203123.1">
    <property type="nucleotide sequence ID" value="NZ_AKKV01000032.1"/>
</dbReference>
<dbReference type="InterPro" id="IPR020372">
    <property type="entry name" value="Competence_ComGG"/>
</dbReference>
<accession>I8UCJ4</accession>
<dbReference type="AlphaFoldDB" id="I8UCJ4"/>
<dbReference type="OrthoDB" id="2969153at2"/>
<organism evidence="2 3">
    <name type="scientific">Fictibacillus macauensis ZFHKF-1</name>
    <dbReference type="NCBI Taxonomy" id="1196324"/>
    <lineage>
        <taxon>Bacteria</taxon>
        <taxon>Bacillati</taxon>
        <taxon>Bacillota</taxon>
        <taxon>Bacilli</taxon>
        <taxon>Bacillales</taxon>
        <taxon>Fictibacillaceae</taxon>
        <taxon>Fictibacillus</taxon>
    </lineage>
</organism>
<dbReference type="Proteomes" id="UP000004080">
    <property type="component" value="Unassembled WGS sequence"/>
</dbReference>
<sequence length="125" mass="14199">MKKEDGYILPIVLLFSFLLSLLVSHQIFLYVSERQLLASEQANQKLEAMLDESSRDVMRALQLTVKTPTRIVYDVGEVACMVDEEKKGSVSIKLTASLPSGQTKTVLVYYNKKENKIVKWSEDVK</sequence>
<proteinExistence type="predicted"/>
<name>I8UCJ4_9BACL</name>
<evidence type="ECO:0000256" key="1">
    <source>
        <dbReference type="SAM" id="Phobius"/>
    </source>
</evidence>
<gene>
    <name evidence="2" type="ORF">A374_15247</name>
</gene>
<dbReference type="EMBL" id="AKKV01000032">
    <property type="protein sequence ID" value="EIT84493.1"/>
    <property type="molecule type" value="Genomic_DNA"/>
</dbReference>
<evidence type="ECO:0000313" key="3">
    <source>
        <dbReference type="Proteomes" id="UP000004080"/>
    </source>
</evidence>
<feature type="transmembrane region" description="Helical" evidence="1">
    <location>
        <begin position="6"/>
        <end position="31"/>
    </location>
</feature>
<comment type="caution">
    <text evidence="2">The sequence shown here is derived from an EMBL/GenBank/DDBJ whole genome shotgun (WGS) entry which is preliminary data.</text>
</comment>
<keyword evidence="1" id="KW-1133">Transmembrane helix</keyword>
<protein>
    <submittedName>
        <fullName evidence="2">Uncharacterized protein</fullName>
    </submittedName>
</protein>
<reference evidence="2 3" key="1">
    <citation type="journal article" date="2012" name="J. Bacteriol.">
        <title>Genome of Bacillus macauensis ZFHKF-1, a Long-Chain-Forming Bacterium.</title>
        <authorList>
            <person name="Cai L."/>
            <person name="Zhang T."/>
        </authorList>
    </citation>
    <scope>NUCLEOTIDE SEQUENCE [LARGE SCALE GENOMIC DNA]</scope>
    <source>
        <strain evidence="2 3">ZFHKF-1</strain>
    </source>
</reference>